<organism evidence="2 3">
    <name type="scientific">Crotalus adamanteus</name>
    <name type="common">Eastern diamondback rattlesnake</name>
    <dbReference type="NCBI Taxonomy" id="8729"/>
    <lineage>
        <taxon>Eukaryota</taxon>
        <taxon>Metazoa</taxon>
        <taxon>Chordata</taxon>
        <taxon>Craniata</taxon>
        <taxon>Vertebrata</taxon>
        <taxon>Euteleostomi</taxon>
        <taxon>Lepidosauria</taxon>
        <taxon>Squamata</taxon>
        <taxon>Bifurcata</taxon>
        <taxon>Unidentata</taxon>
        <taxon>Episquamata</taxon>
        <taxon>Toxicofera</taxon>
        <taxon>Serpentes</taxon>
        <taxon>Colubroidea</taxon>
        <taxon>Viperidae</taxon>
        <taxon>Crotalinae</taxon>
        <taxon>Crotalus</taxon>
    </lineage>
</organism>
<proteinExistence type="predicted"/>
<evidence type="ECO:0000256" key="1">
    <source>
        <dbReference type="SAM" id="Phobius"/>
    </source>
</evidence>
<evidence type="ECO:0000313" key="2">
    <source>
        <dbReference type="EMBL" id="KAK9393390.1"/>
    </source>
</evidence>
<name>A0AAW1AUK6_CROAD</name>
<keyword evidence="3" id="KW-1185">Reference proteome</keyword>
<feature type="transmembrane region" description="Helical" evidence="1">
    <location>
        <begin position="40"/>
        <end position="58"/>
    </location>
</feature>
<keyword evidence="1" id="KW-1133">Transmembrane helix</keyword>
<dbReference type="AlphaFoldDB" id="A0AAW1AUK6"/>
<sequence>MTQSTDNLAKTCSLTLFITGTSTPEQSSWMRSTMAQMCRPSFLFAAFVLYIAFFVARVEGASCPAARINVSEVCEDVESIDVKISANLTHLICDNLQNLSHVNSTFIIQALEFTLRKKYELPLNIVRALLNQVNGEELINALEEFNKKTVNSSLISNQAKAAIMRALWDEKLRNEERFNETTFVTSWFQKRLRPFISAISPEILQCLHNETMQCEQYQTIEE</sequence>
<gene>
    <name evidence="2" type="ORF">NXF25_016652</name>
</gene>
<comment type="caution">
    <text evidence="2">The sequence shown here is derived from an EMBL/GenBank/DDBJ whole genome shotgun (WGS) entry which is preliminary data.</text>
</comment>
<dbReference type="Proteomes" id="UP001474421">
    <property type="component" value="Unassembled WGS sequence"/>
</dbReference>
<accession>A0AAW1AUK6</accession>
<keyword evidence="1" id="KW-0472">Membrane</keyword>
<protein>
    <submittedName>
        <fullName evidence="2">Uncharacterized protein</fullName>
    </submittedName>
</protein>
<evidence type="ECO:0000313" key="3">
    <source>
        <dbReference type="Proteomes" id="UP001474421"/>
    </source>
</evidence>
<keyword evidence="1" id="KW-0812">Transmembrane</keyword>
<dbReference type="EMBL" id="JAOTOJ010000014">
    <property type="protein sequence ID" value="KAK9393390.1"/>
    <property type="molecule type" value="Genomic_DNA"/>
</dbReference>
<reference evidence="2 3" key="1">
    <citation type="journal article" date="2024" name="Proc. Natl. Acad. Sci. U.S.A.">
        <title>The genetic regulatory architecture and epigenomic basis for age-related changes in rattlesnake venom.</title>
        <authorList>
            <person name="Hogan M.P."/>
            <person name="Holding M.L."/>
            <person name="Nystrom G.S."/>
            <person name="Colston T.J."/>
            <person name="Bartlett D.A."/>
            <person name="Mason A.J."/>
            <person name="Ellsworth S.A."/>
            <person name="Rautsaw R.M."/>
            <person name="Lawrence K.C."/>
            <person name="Strickland J.L."/>
            <person name="He B."/>
            <person name="Fraser P."/>
            <person name="Margres M.J."/>
            <person name="Gilbert D.M."/>
            <person name="Gibbs H.L."/>
            <person name="Parkinson C.L."/>
            <person name="Rokyta D.R."/>
        </authorList>
    </citation>
    <scope>NUCLEOTIDE SEQUENCE [LARGE SCALE GENOMIC DNA]</scope>
    <source>
        <strain evidence="2">DRR0105</strain>
    </source>
</reference>